<evidence type="ECO:0000256" key="7">
    <source>
        <dbReference type="SAM" id="Phobius"/>
    </source>
</evidence>
<keyword evidence="6" id="KW-0539">Nucleus</keyword>
<comment type="subcellular location">
    <subcellularLocation>
        <location evidence="1">Nucleus inner membrane</location>
        <topology evidence="1">Multi-pass membrane protein</topology>
    </subcellularLocation>
</comment>
<dbReference type="KEGG" id="api:100575496"/>
<evidence type="ECO:0000256" key="2">
    <source>
        <dbReference type="ARBA" id="ARBA00007600"/>
    </source>
</evidence>
<protein>
    <recommendedName>
        <fullName evidence="8">Ima1 N-terminal domain-containing protein</fullName>
    </recommendedName>
</protein>
<dbReference type="GeneID" id="100575496"/>
<evidence type="ECO:0000313" key="9">
    <source>
        <dbReference type="EnsemblMetazoa" id="XP_003246803.1"/>
    </source>
</evidence>
<dbReference type="AlphaFoldDB" id="A0A8R2AHN8"/>
<dbReference type="EnsemblMetazoa" id="XM_003246755.4">
    <property type="protein sequence ID" value="XP_003246803.1"/>
    <property type="gene ID" value="LOC100575496"/>
</dbReference>
<organism evidence="9 10">
    <name type="scientific">Acyrthosiphon pisum</name>
    <name type="common">Pea aphid</name>
    <dbReference type="NCBI Taxonomy" id="7029"/>
    <lineage>
        <taxon>Eukaryota</taxon>
        <taxon>Metazoa</taxon>
        <taxon>Ecdysozoa</taxon>
        <taxon>Arthropoda</taxon>
        <taxon>Hexapoda</taxon>
        <taxon>Insecta</taxon>
        <taxon>Pterygota</taxon>
        <taxon>Neoptera</taxon>
        <taxon>Paraneoptera</taxon>
        <taxon>Hemiptera</taxon>
        <taxon>Sternorrhyncha</taxon>
        <taxon>Aphidomorpha</taxon>
        <taxon>Aphidoidea</taxon>
        <taxon>Aphididae</taxon>
        <taxon>Macrosiphini</taxon>
        <taxon>Acyrthosiphon</taxon>
    </lineage>
</organism>
<keyword evidence="3 7" id="KW-0812">Transmembrane</keyword>
<comment type="similarity">
    <text evidence="2">Belongs to the TMEM201 family.</text>
</comment>
<feature type="transmembrane region" description="Helical" evidence="7">
    <location>
        <begin position="33"/>
        <end position="53"/>
    </location>
</feature>
<evidence type="ECO:0000256" key="3">
    <source>
        <dbReference type="ARBA" id="ARBA00022692"/>
    </source>
</evidence>
<dbReference type="GO" id="GO:0005521">
    <property type="term" value="F:lamin binding"/>
    <property type="evidence" value="ECO:0007669"/>
    <property type="project" value="TreeGrafter"/>
</dbReference>
<evidence type="ECO:0000256" key="4">
    <source>
        <dbReference type="ARBA" id="ARBA00022989"/>
    </source>
</evidence>
<evidence type="ECO:0000259" key="8">
    <source>
        <dbReference type="Pfam" id="PF09779"/>
    </source>
</evidence>
<dbReference type="OrthoDB" id="5966927at2759"/>
<dbReference type="InterPro" id="IPR040041">
    <property type="entry name" value="TMEM201"/>
</dbReference>
<evidence type="ECO:0000256" key="1">
    <source>
        <dbReference type="ARBA" id="ARBA00004473"/>
    </source>
</evidence>
<reference evidence="10" key="1">
    <citation type="submission" date="2010-06" db="EMBL/GenBank/DDBJ databases">
        <authorList>
            <person name="Jiang H."/>
            <person name="Abraham K."/>
            <person name="Ali S."/>
            <person name="Alsbrooks S.L."/>
            <person name="Anim B.N."/>
            <person name="Anosike U.S."/>
            <person name="Attaway T."/>
            <person name="Bandaranaike D.P."/>
            <person name="Battles P.K."/>
            <person name="Bell S.N."/>
            <person name="Bell A.V."/>
            <person name="Beltran B."/>
            <person name="Bickham C."/>
            <person name="Bustamante Y."/>
            <person name="Caleb T."/>
            <person name="Canada A."/>
            <person name="Cardenas V."/>
            <person name="Carter K."/>
            <person name="Chacko J."/>
            <person name="Chandrabose M.N."/>
            <person name="Chavez D."/>
            <person name="Chavez A."/>
            <person name="Chen L."/>
            <person name="Chu H.-S."/>
            <person name="Claassen K.J."/>
            <person name="Cockrell R."/>
            <person name="Collins M."/>
            <person name="Cooper J.A."/>
            <person name="Cree A."/>
            <person name="Curry S.M."/>
            <person name="Da Y."/>
            <person name="Dao M.D."/>
            <person name="Das B."/>
            <person name="Davila M.-L."/>
            <person name="Davy-Carroll L."/>
            <person name="Denson S."/>
            <person name="Dinh H."/>
            <person name="Ebong V.E."/>
            <person name="Edwards J.R."/>
            <person name="Egan A."/>
            <person name="El-Daye J."/>
            <person name="Escobedo L."/>
            <person name="Fernandez S."/>
            <person name="Fernando P.R."/>
            <person name="Flagg N."/>
            <person name="Forbes L.D."/>
            <person name="Fowler R.G."/>
            <person name="Fu Q."/>
            <person name="Gabisi R.A."/>
            <person name="Ganer J."/>
            <person name="Garbino Pronczuk A."/>
            <person name="Garcia R.M."/>
            <person name="Garner T."/>
            <person name="Garrett T.E."/>
            <person name="Gonzalez D.A."/>
            <person name="Hamid H."/>
            <person name="Hawkins E.S."/>
            <person name="Hirani K."/>
            <person name="Hogues M.E."/>
            <person name="Hollins B."/>
            <person name="Hsiao C.-H."/>
            <person name="Jabil R."/>
            <person name="James M.L."/>
            <person name="Jhangiani S.N."/>
            <person name="Johnson B."/>
            <person name="Johnson Q."/>
            <person name="Joshi V."/>
            <person name="Kalu J.B."/>
            <person name="Kam C."/>
            <person name="Kashfia A."/>
            <person name="Keebler J."/>
            <person name="Kisamo H."/>
            <person name="Kovar C.L."/>
            <person name="Lago L.A."/>
            <person name="Lai C.-Y."/>
            <person name="Laidlaw J."/>
            <person name="Lara F."/>
            <person name="Le T.-K."/>
            <person name="Lee S.L."/>
            <person name="Legall F.H."/>
            <person name="Lemon S.J."/>
            <person name="Lewis L.R."/>
            <person name="Li B."/>
            <person name="Liu Y."/>
            <person name="Liu Y.-S."/>
            <person name="Lopez J."/>
            <person name="Lozado R.J."/>
            <person name="Lu J."/>
            <person name="Madu R.C."/>
            <person name="Maheshwari M."/>
            <person name="Maheshwari R."/>
            <person name="Malloy K."/>
            <person name="Martinez E."/>
            <person name="Mathew T."/>
            <person name="Mercado I.C."/>
            <person name="Mercado C."/>
            <person name="Meyer B."/>
            <person name="Montgomery K."/>
            <person name="Morgan M.B."/>
            <person name="Munidasa M."/>
            <person name="Nazareth L.V."/>
            <person name="Nelson J."/>
            <person name="Ng B.M."/>
            <person name="Nguyen N.B."/>
            <person name="Nguyen P.Q."/>
            <person name="Nguyen T."/>
            <person name="Obregon M."/>
            <person name="Okwuonu G.O."/>
            <person name="Onwere C.G."/>
            <person name="Orozco G."/>
            <person name="Parra A."/>
            <person name="Patel S."/>
            <person name="Patil S."/>
            <person name="Perez A."/>
            <person name="Perez Y."/>
            <person name="Pham C."/>
            <person name="Primus E.L."/>
            <person name="Pu L.-L."/>
            <person name="Puazo M."/>
            <person name="Qin X."/>
            <person name="Quiroz J.B."/>
            <person name="Reese J."/>
            <person name="Richards S."/>
            <person name="Rives C.M."/>
            <person name="Robberts R."/>
            <person name="Ruiz S.J."/>
            <person name="Ruiz M.J."/>
            <person name="Santibanez J."/>
            <person name="Schneider B.W."/>
            <person name="Sisson I."/>
            <person name="Smith M."/>
            <person name="Sodergren E."/>
            <person name="Song X.-Z."/>
            <person name="Song B.B."/>
            <person name="Summersgill H."/>
            <person name="Thelus R."/>
            <person name="Thornton R.D."/>
            <person name="Trejos Z.Y."/>
            <person name="Usmani K."/>
            <person name="Vattathil S."/>
            <person name="Villasana D."/>
            <person name="Walker D.L."/>
            <person name="Wang S."/>
            <person name="Wang K."/>
            <person name="White C.S."/>
            <person name="Williams A.C."/>
            <person name="Williamson J."/>
            <person name="Wilson K."/>
            <person name="Woghiren I.O."/>
            <person name="Woodworth J.R."/>
            <person name="Worley K.C."/>
            <person name="Wright R.A."/>
            <person name="Wu W."/>
            <person name="Young L."/>
            <person name="Zhang L."/>
            <person name="Zhang J."/>
            <person name="Zhu Y."/>
            <person name="Muzny D.M."/>
            <person name="Weinstock G."/>
            <person name="Gibbs R.A."/>
        </authorList>
    </citation>
    <scope>NUCLEOTIDE SEQUENCE [LARGE SCALE GENOMIC DNA]</scope>
    <source>
        <strain evidence="10">LSR1</strain>
    </source>
</reference>
<accession>A0A8R2AHN8</accession>
<keyword evidence="10" id="KW-1185">Reference proteome</keyword>
<keyword evidence="4 7" id="KW-1133">Transmembrane helix</keyword>
<evidence type="ECO:0000313" key="10">
    <source>
        <dbReference type="Proteomes" id="UP000007819"/>
    </source>
</evidence>
<keyword evidence="5 7" id="KW-0472">Membrane</keyword>
<dbReference type="Pfam" id="PF09779">
    <property type="entry name" value="Ima1_N"/>
    <property type="match status" value="1"/>
</dbReference>
<dbReference type="InterPro" id="IPR018617">
    <property type="entry name" value="Ima1_N"/>
</dbReference>
<evidence type="ECO:0000256" key="5">
    <source>
        <dbReference type="ARBA" id="ARBA00023136"/>
    </source>
</evidence>
<proteinExistence type="inferred from homology"/>
<dbReference type="GO" id="GO:0005637">
    <property type="term" value="C:nuclear inner membrane"/>
    <property type="evidence" value="ECO:0007669"/>
    <property type="project" value="UniProtKB-SubCell"/>
</dbReference>
<feature type="domain" description="Ima1 N-terminal" evidence="8">
    <location>
        <begin position="61"/>
        <end position="177"/>
    </location>
</feature>
<dbReference type="RefSeq" id="XP_003246803.1">
    <property type="nucleotide sequence ID" value="XM_003246755.3"/>
</dbReference>
<dbReference type="GO" id="GO:0030473">
    <property type="term" value="P:nuclear migration along microtubule"/>
    <property type="evidence" value="ECO:0007669"/>
    <property type="project" value="TreeGrafter"/>
</dbReference>
<dbReference type="GO" id="GO:0051015">
    <property type="term" value="F:actin filament binding"/>
    <property type="evidence" value="ECO:0007669"/>
    <property type="project" value="TreeGrafter"/>
</dbReference>
<evidence type="ECO:0000256" key="6">
    <source>
        <dbReference type="ARBA" id="ARBA00023242"/>
    </source>
</evidence>
<dbReference type="Proteomes" id="UP000007819">
    <property type="component" value="Chromosome A1"/>
</dbReference>
<sequence length="530" mass="61568">MDLLKKYFNNDSLFPFVSDYVTNYFNYINEKPVPSVLAPITITLFCYYVYIYVRKFYPIYVNCWFCNANFKVAFEDRFEFSCIECGQFNGFKEDGSYSKSIPEQHDQRYNRAVFSVIQEDVKENKNGLCHKCNIIQEMKVKQLACFVPTRERNFDREIEKFKENLEATLKLCSKCNQYTQKVLSLQEQRYNLRSTKINNNQKGMHYVGVWPDICSLSLSFIVFVLSSGVENYLGDWAAQHLDPLISQNSAVTLTRSIGMISLGGTSCQVYHCLSTLDKLSAITMFLWSLLCVINNFEHFEHLKPKLLISAIIVFLSSVSVLRKLTKKQKIEQTSIKLEDEKCRINNTNYYDTSANGSNKDSDESEMMDIDHIGELPKSRQKKLNKTVDNLFQGMKLNENRGFKNNILRPPKFLMPGKRDKFVGYAESSPGYYSSYSVKDDYDFDTQSIYSQHSFRPQYSPMCHQPVSPYTYYALPHHQNSPLNLSHSSNTSNIQHTSDWPKMLMYSIPGVILLALQCYLLHDIKDYMKQK</sequence>
<reference evidence="9" key="2">
    <citation type="submission" date="2022-06" db="UniProtKB">
        <authorList>
            <consortium name="EnsemblMetazoa"/>
        </authorList>
    </citation>
    <scope>IDENTIFICATION</scope>
</reference>
<name>A0A8R2AHN8_ACYPI</name>
<dbReference type="PANTHER" id="PTHR28646:SF1">
    <property type="entry name" value="TRANSMEMBRANE PROTEIN 201"/>
    <property type="match status" value="1"/>
</dbReference>
<dbReference type="PANTHER" id="PTHR28646">
    <property type="entry name" value="TRANSMEMBRANE PROTEIN 201"/>
    <property type="match status" value="1"/>
</dbReference>